<keyword evidence="2" id="KW-1185">Reference proteome</keyword>
<name>A0ACB9PD61_BAUVA</name>
<protein>
    <submittedName>
        <fullName evidence="1">Uncharacterized protein</fullName>
    </submittedName>
</protein>
<gene>
    <name evidence="1" type="ORF">L6164_007214</name>
</gene>
<organism evidence="1 2">
    <name type="scientific">Bauhinia variegata</name>
    <name type="common">Purple orchid tree</name>
    <name type="synonym">Phanera variegata</name>
    <dbReference type="NCBI Taxonomy" id="167791"/>
    <lineage>
        <taxon>Eukaryota</taxon>
        <taxon>Viridiplantae</taxon>
        <taxon>Streptophyta</taxon>
        <taxon>Embryophyta</taxon>
        <taxon>Tracheophyta</taxon>
        <taxon>Spermatophyta</taxon>
        <taxon>Magnoliopsida</taxon>
        <taxon>eudicotyledons</taxon>
        <taxon>Gunneridae</taxon>
        <taxon>Pentapetalae</taxon>
        <taxon>rosids</taxon>
        <taxon>fabids</taxon>
        <taxon>Fabales</taxon>
        <taxon>Fabaceae</taxon>
        <taxon>Cercidoideae</taxon>
        <taxon>Cercideae</taxon>
        <taxon>Bauhiniinae</taxon>
        <taxon>Bauhinia</taxon>
    </lineage>
</organism>
<comment type="caution">
    <text evidence="1">The sequence shown here is derived from an EMBL/GenBank/DDBJ whole genome shotgun (WGS) entry which is preliminary data.</text>
</comment>
<sequence>MSIPWNTLFYYICRNLWKERNEFTFLANGTQILNIHNTALAQPAECTHLVSQTKKKNTHVLAVKWSPPPVGWHKLNIDASGSHNPRDISFGGVIRDERGKWVKGYSGHLSFSFMINDFFPGAKELKQGDPVSPYLFVLAMKYFKRLVMDATQHREFHFQPKCKKIQLTHATFADDLMVFSRGDLQSVSIWKKVIAEFSSVSRLNVNFTKSLIFVGGVINETF</sequence>
<proteinExistence type="predicted"/>
<dbReference type="EMBL" id="CM039429">
    <property type="protein sequence ID" value="KAI4346301.1"/>
    <property type="molecule type" value="Genomic_DNA"/>
</dbReference>
<evidence type="ECO:0000313" key="1">
    <source>
        <dbReference type="EMBL" id="KAI4346301.1"/>
    </source>
</evidence>
<reference evidence="1 2" key="1">
    <citation type="journal article" date="2022" name="DNA Res.">
        <title>Chromosomal-level genome assembly of the orchid tree Bauhinia variegata (Leguminosae; Cercidoideae) supports the allotetraploid origin hypothesis of Bauhinia.</title>
        <authorList>
            <person name="Zhong Y."/>
            <person name="Chen Y."/>
            <person name="Zheng D."/>
            <person name="Pang J."/>
            <person name="Liu Y."/>
            <person name="Luo S."/>
            <person name="Meng S."/>
            <person name="Qian L."/>
            <person name="Wei D."/>
            <person name="Dai S."/>
            <person name="Zhou R."/>
        </authorList>
    </citation>
    <scope>NUCLEOTIDE SEQUENCE [LARGE SCALE GENOMIC DNA]</scope>
    <source>
        <strain evidence="1">BV-YZ2020</strain>
    </source>
</reference>
<evidence type="ECO:0000313" key="2">
    <source>
        <dbReference type="Proteomes" id="UP000828941"/>
    </source>
</evidence>
<dbReference type="Proteomes" id="UP000828941">
    <property type="component" value="Chromosome 4"/>
</dbReference>
<accession>A0ACB9PD61</accession>